<evidence type="ECO:0000313" key="8">
    <source>
        <dbReference type="EMBL" id="AWU66694.1"/>
    </source>
</evidence>
<comment type="similarity">
    <text evidence="7">Belongs to the dTDP-4-dehydrorhamnose 3,5-epimerase family.</text>
</comment>
<dbReference type="NCBIfam" id="TIGR01221">
    <property type="entry name" value="rmlC"/>
    <property type="match status" value="1"/>
</dbReference>
<evidence type="ECO:0000256" key="7">
    <source>
        <dbReference type="RuleBase" id="RU364069"/>
    </source>
</evidence>
<proteinExistence type="inferred from homology"/>
<keyword evidence="7" id="KW-0413">Isomerase</keyword>
<dbReference type="EC" id="5.1.3.13" evidence="3 7"/>
<sequence length="184" mass="21204">MKITKTELNDVVIIEPSIFGDERGYFYESYNKQKFDNAIGEDIIFVQDNISLSQKGVLRGLHYQASPYSQGKLLSCLEGEIFDVVVDIRRNSPTFKKWIGVILNDINKKSIWIPKGFAHGFLTMSDLAKVCYKVTDFYNPNSERIIIWNDTDINVAWPEMEHKIISEKDLLGVSLKLSELYDEQ</sequence>
<dbReference type="AlphaFoldDB" id="A0A2Z4BWV6"/>
<dbReference type="Gene3D" id="2.60.120.10">
    <property type="entry name" value="Jelly Rolls"/>
    <property type="match status" value="1"/>
</dbReference>
<dbReference type="GO" id="GO:0005829">
    <property type="term" value="C:cytosol"/>
    <property type="evidence" value="ECO:0007669"/>
    <property type="project" value="TreeGrafter"/>
</dbReference>
<comment type="function">
    <text evidence="2 7">Catalyzes the epimerization of the C3' and C5'positions of dTDP-6-deoxy-D-xylo-4-hexulose, forming dTDP-6-deoxy-L-lyxo-4-hexulose.</text>
</comment>
<dbReference type="Pfam" id="PF00908">
    <property type="entry name" value="dTDP_sugar_isom"/>
    <property type="match status" value="1"/>
</dbReference>
<comment type="pathway">
    <text evidence="7">Carbohydrate biosynthesis; dTDP-L-rhamnose biosynthesis.</text>
</comment>
<feature type="site" description="Participates in a stacking interaction with the thymidine ring of dTDP-4-oxo-6-deoxyglucose" evidence="6">
    <location>
        <position position="138"/>
    </location>
</feature>
<accession>A0A2Z4BWV6</accession>
<dbReference type="EMBL" id="MH325898">
    <property type="protein sequence ID" value="AWU66694.1"/>
    <property type="molecule type" value="Genomic_DNA"/>
</dbReference>
<feature type="active site" description="Proton acceptor" evidence="5">
    <location>
        <position position="62"/>
    </location>
</feature>
<dbReference type="PANTHER" id="PTHR21047:SF2">
    <property type="entry name" value="THYMIDINE DIPHOSPHO-4-KETO-RHAMNOSE 3,5-EPIMERASE"/>
    <property type="match status" value="1"/>
</dbReference>
<evidence type="ECO:0000256" key="4">
    <source>
        <dbReference type="ARBA" id="ARBA00019595"/>
    </source>
</evidence>
<dbReference type="SUPFAM" id="SSF51182">
    <property type="entry name" value="RmlC-like cupins"/>
    <property type="match status" value="1"/>
</dbReference>
<evidence type="ECO:0000256" key="6">
    <source>
        <dbReference type="PIRSR" id="PIRSR600888-3"/>
    </source>
</evidence>
<dbReference type="CDD" id="cd00438">
    <property type="entry name" value="cupin_RmlC"/>
    <property type="match status" value="1"/>
</dbReference>
<gene>
    <name evidence="8" type="primary">rmlC</name>
</gene>
<evidence type="ECO:0000256" key="5">
    <source>
        <dbReference type="PIRSR" id="PIRSR600888-1"/>
    </source>
</evidence>
<protein>
    <recommendedName>
        <fullName evidence="4 7">dTDP-4-dehydrorhamnose 3,5-epimerase</fullName>
        <ecNumber evidence="3 7">5.1.3.13</ecNumber>
    </recommendedName>
    <alternativeName>
        <fullName evidence="7">Thymidine diphospho-4-keto-rhamnose 3,5-epimerase</fullName>
    </alternativeName>
</protein>
<feature type="active site" description="Proton donor" evidence="5">
    <location>
        <position position="132"/>
    </location>
</feature>
<evidence type="ECO:0000256" key="1">
    <source>
        <dbReference type="ARBA" id="ARBA00001298"/>
    </source>
</evidence>
<organism evidence="8">
    <name type="scientific">Citrobacter werkmanii</name>
    <dbReference type="NCBI Taxonomy" id="67827"/>
    <lineage>
        <taxon>Bacteria</taxon>
        <taxon>Pseudomonadati</taxon>
        <taxon>Pseudomonadota</taxon>
        <taxon>Gammaproteobacteria</taxon>
        <taxon>Enterobacterales</taxon>
        <taxon>Enterobacteriaceae</taxon>
        <taxon>Citrobacter</taxon>
        <taxon>Citrobacter freundii complex</taxon>
    </lineage>
</organism>
<dbReference type="InterPro" id="IPR011051">
    <property type="entry name" value="RmlC_Cupin_sf"/>
</dbReference>
<comment type="subunit">
    <text evidence="7">Homodimer.</text>
</comment>
<dbReference type="GO" id="GO:0019305">
    <property type="term" value="P:dTDP-rhamnose biosynthetic process"/>
    <property type="evidence" value="ECO:0007669"/>
    <property type="project" value="UniProtKB-UniRule"/>
</dbReference>
<dbReference type="UniPathway" id="UPA00124"/>
<comment type="catalytic activity">
    <reaction evidence="1 7">
        <text>dTDP-4-dehydro-6-deoxy-alpha-D-glucose = dTDP-4-dehydro-beta-L-rhamnose</text>
        <dbReference type="Rhea" id="RHEA:16969"/>
        <dbReference type="ChEBI" id="CHEBI:57649"/>
        <dbReference type="ChEBI" id="CHEBI:62830"/>
        <dbReference type="EC" id="5.1.3.13"/>
    </reaction>
</comment>
<reference evidence="8" key="1">
    <citation type="submission" date="2018-05" db="EMBL/GenBank/DDBJ databases">
        <authorList>
            <person name="Lanie J.A."/>
            <person name="Ng W.-L."/>
            <person name="Kazmierczak K.M."/>
            <person name="Andrzejewski T.M."/>
            <person name="Davidsen T.M."/>
            <person name="Wayne K.J."/>
            <person name="Tettelin H."/>
            <person name="Glass J.I."/>
            <person name="Rusch D."/>
            <person name="Podicherti R."/>
            <person name="Tsui H.-C.T."/>
            <person name="Winkler M.E."/>
        </authorList>
    </citation>
    <scope>NUCLEOTIDE SEQUENCE</scope>
    <source>
        <strain evidence="8">O26_G3522</strain>
    </source>
</reference>
<evidence type="ECO:0000256" key="3">
    <source>
        <dbReference type="ARBA" id="ARBA00012098"/>
    </source>
</evidence>
<name>A0A2Z4BWV6_9ENTR</name>
<dbReference type="GO" id="GO:0000271">
    <property type="term" value="P:polysaccharide biosynthetic process"/>
    <property type="evidence" value="ECO:0007669"/>
    <property type="project" value="TreeGrafter"/>
</dbReference>
<evidence type="ECO:0000256" key="2">
    <source>
        <dbReference type="ARBA" id="ARBA00001997"/>
    </source>
</evidence>
<dbReference type="PANTHER" id="PTHR21047">
    <property type="entry name" value="DTDP-6-DEOXY-D-GLUCOSE-3,5 EPIMERASE"/>
    <property type="match status" value="1"/>
</dbReference>
<dbReference type="InterPro" id="IPR000888">
    <property type="entry name" value="RmlC-like"/>
</dbReference>
<dbReference type="InterPro" id="IPR014710">
    <property type="entry name" value="RmlC-like_jellyroll"/>
</dbReference>
<dbReference type="GO" id="GO:0008830">
    <property type="term" value="F:dTDP-4-dehydrorhamnose 3,5-epimerase activity"/>
    <property type="evidence" value="ECO:0007669"/>
    <property type="project" value="UniProtKB-UniRule"/>
</dbReference>